<evidence type="ECO:0000259" key="3">
    <source>
        <dbReference type="Pfam" id="PF00338"/>
    </source>
</evidence>
<sequence>MHTHTSNKKVLYHCRVWSASINLNSLKLWYLLLPLSEPSTGLPTRIKRFTLLRSPLGNKTAKDQFERREYRGYFSIQSEHACKILAFIDTLGHFNGVRFKMIISRSMSR</sequence>
<dbReference type="GO" id="GO:1990904">
    <property type="term" value="C:ribonucleoprotein complex"/>
    <property type="evidence" value="ECO:0007669"/>
    <property type="project" value="UniProtKB-KW"/>
</dbReference>
<dbReference type="Gene3D" id="3.30.70.600">
    <property type="entry name" value="Ribosomal protein S10 domain"/>
    <property type="match status" value="1"/>
</dbReference>
<name>A0A8F0FCZ9_9PHAE</name>
<accession>A0A8F0FCZ9</accession>
<evidence type="ECO:0000256" key="1">
    <source>
        <dbReference type="ARBA" id="ARBA00022980"/>
    </source>
</evidence>
<dbReference type="SUPFAM" id="SSF54999">
    <property type="entry name" value="Ribosomal protein S10"/>
    <property type="match status" value="1"/>
</dbReference>
<dbReference type="Pfam" id="PF00338">
    <property type="entry name" value="Ribosomal_S10"/>
    <property type="match status" value="1"/>
</dbReference>
<keyword evidence="1 4" id="KW-0689">Ribosomal protein</keyword>
<proteinExistence type="predicted"/>
<dbReference type="AlphaFoldDB" id="A0A8F0FCZ9"/>
<dbReference type="GO" id="GO:0005840">
    <property type="term" value="C:ribosome"/>
    <property type="evidence" value="ECO:0007669"/>
    <property type="project" value="UniProtKB-KW"/>
</dbReference>
<keyword evidence="2" id="KW-0687">Ribonucleoprotein</keyword>
<feature type="domain" description="Small ribosomal subunit protein uS10" evidence="3">
    <location>
        <begin position="37"/>
        <end position="88"/>
    </location>
</feature>
<dbReference type="InterPro" id="IPR027486">
    <property type="entry name" value="Ribosomal_uS10_dom"/>
</dbReference>
<dbReference type="InterPro" id="IPR036838">
    <property type="entry name" value="Ribosomal_uS10_dom_sf"/>
</dbReference>
<evidence type="ECO:0000313" key="4">
    <source>
        <dbReference type="EMBL" id="QWK44934.1"/>
    </source>
</evidence>
<gene>
    <name evidence="4" type="primary">rps10</name>
</gene>
<organism evidence="4">
    <name type="scientific">Pseudochorda nagaii</name>
    <dbReference type="NCBI Taxonomy" id="74379"/>
    <lineage>
        <taxon>Eukaryota</taxon>
        <taxon>Sar</taxon>
        <taxon>Stramenopiles</taxon>
        <taxon>Ochrophyta</taxon>
        <taxon>PX clade</taxon>
        <taxon>Phaeophyceae</taxon>
        <taxon>Laminariales</taxon>
        <taxon>Pseudochordaceae</taxon>
        <taxon>Pseudochorda</taxon>
    </lineage>
</organism>
<protein>
    <submittedName>
        <fullName evidence="4">Ribosomal protein S10</fullName>
    </submittedName>
</protein>
<keyword evidence="4" id="KW-0496">Mitochondrion</keyword>
<dbReference type="EMBL" id="MZ156063">
    <property type="protein sequence ID" value="QWK44934.1"/>
    <property type="molecule type" value="Genomic_DNA"/>
</dbReference>
<reference evidence="4" key="1">
    <citation type="journal article" date="2021" name="Genome Biol. Evol.">
        <title>Genomic rearrangements and sequence evolution across brown algal organelles.</title>
        <authorList>
            <person name="Starko S."/>
            <person name="Bringloe T.T."/>
            <person name="Gomez M.S."/>
            <person name="Darby H."/>
            <person name="Graham S.W."/>
            <person name="Martone P.T."/>
        </authorList>
    </citation>
    <scope>NUCLEOTIDE SEQUENCE</scope>
</reference>
<evidence type="ECO:0000256" key="2">
    <source>
        <dbReference type="ARBA" id="ARBA00023274"/>
    </source>
</evidence>
<geneLocation type="mitochondrion" evidence="4"/>